<name>A0A4Z0NYX9_9BACT</name>
<organism evidence="1 2">
    <name type="scientific">Hymenobacter fodinae</name>
    <dbReference type="NCBI Taxonomy" id="2510796"/>
    <lineage>
        <taxon>Bacteria</taxon>
        <taxon>Pseudomonadati</taxon>
        <taxon>Bacteroidota</taxon>
        <taxon>Cytophagia</taxon>
        <taxon>Cytophagales</taxon>
        <taxon>Hymenobacteraceae</taxon>
        <taxon>Hymenobacter</taxon>
    </lineage>
</organism>
<protein>
    <recommendedName>
        <fullName evidence="3">Short subunit dehydrogenase</fullName>
    </recommendedName>
</protein>
<dbReference type="EMBL" id="SRLA01000007">
    <property type="protein sequence ID" value="TGE03751.1"/>
    <property type="molecule type" value="Genomic_DNA"/>
</dbReference>
<accession>A0A4Z0NYX9</accession>
<dbReference type="Proteomes" id="UP000298337">
    <property type="component" value="Unassembled WGS sequence"/>
</dbReference>
<gene>
    <name evidence="1" type="ORF">EU556_24375</name>
</gene>
<proteinExistence type="predicted"/>
<dbReference type="OrthoDB" id="1235794at2"/>
<evidence type="ECO:0000313" key="1">
    <source>
        <dbReference type="EMBL" id="TGE03751.1"/>
    </source>
</evidence>
<sequence length="111" mass="11447">MNPCNIGVTIVEPGATHTNFGAALVHAPVLAAYDQTPAGEVRRGLFNGSFPIPGDSDKMALAILDAADQHPAPLRLALGSDTYADVRAALVARLAALDAQKELALAMAADK</sequence>
<dbReference type="AlphaFoldDB" id="A0A4Z0NYX9"/>
<evidence type="ECO:0008006" key="3">
    <source>
        <dbReference type="Google" id="ProtNLM"/>
    </source>
</evidence>
<reference evidence="1 2" key="1">
    <citation type="submission" date="2019-04" db="EMBL/GenBank/DDBJ databases">
        <authorList>
            <person name="Feng G."/>
            <person name="Zhang J."/>
            <person name="Zhu H."/>
        </authorList>
    </citation>
    <scope>NUCLEOTIDE SEQUENCE [LARGE SCALE GENOMIC DNA]</scope>
    <source>
        <strain evidence="1 2">92R-1</strain>
    </source>
</reference>
<dbReference type="RefSeq" id="WP_135436852.1">
    <property type="nucleotide sequence ID" value="NZ_SRLA01000007.1"/>
</dbReference>
<dbReference type="Gene3D" id="3.40.50.720">
    <property type="entry name" value="NAD(P)-binding Rossmann-like Domain"/>
    <property type="match status" value="1"/>
</dbReference>
<keyword evidence="2" id="KW-1185">Reference proteome</keyword>
<comment type="caution">
    <text evidence="1">The sequence shown here is derived from an EMBL/GenBank/DDBJ whole genome shotgun (WGS) entry which is preliminary data.</text>
</comment>
<evidence type="ECO:0000313" key="2">
    <source>
        <dbReference type="Proteomes" id="UP000298337"/>
    </source>
</evidence>